<evidence type="ECO:0000256" key="4">
    <source>
        <dbReference type="ARBA" id="ARBA00023187"/>
    </source>
</evidence>
<dbReference type="InterPro" id="IPR012677">
    <property type="entry name" value="Nucleotide-bd_a/b_plait_sf"/>
</dbReference>
<organism evidence="10 11">
    <name type="scientific">Stachybotrys chlorohalonatus (strain IBT 40285)</name>
    <dbReference type="NCBI Taxonomy" id="1283841"/>
    <lineage>
        <taxon>Eukaryota</taxon>
        <taxon>Fungi</taxon>
        <taxon>Dikarya</taxon>
        <taxon>Ascomycota</taxon>
        <taxon>Pezizomycotina</taxon>
        <taxon>Sordariomycetes</taxon>
        <taxon>Hypocreomycetidae</taxon>
        <taxon>Hypocreales</taxon>
        <taxon>Stachybotryaceae</taxon>
        <taxon>Stachybotrys</taxon>
    </lineage>
</organism>
<keyword evidence="11" id="KW-1185">Reference proteome</keyword>
<dbReference type="InterPro" id="IPR000504">
    <property type="entry name" value="RRM_dom"/>
</dbReference>
<dbReference type="SMART" id="SM00360">
    <property type="entry name" value="RRM"/>
    <property type="match status" value="1"/>
</dbReference>
<dbReference type="InterPro" id="IPR035979">
    <property type="entry name" value="RBD_domain_sf"/>
</dbReference>
<dbReference type="PANTHER" id="PTHR15481">
    <property type="entry name" value="RIBONUCLEIC ACID BINDING PROTEIN S1"/>
    <property type="match status" value="1"/>
</dbReference>
<dbReference type="AlphaFoldDB" id="A0A084QLD0"/>
<dbReference type="GO" id="GO:0000398">
    <property type="term" value="P:mRNA splicing, via spliceosome"/>
    <property type="evidence" value="ECO:0007669"/>
    <property type="project" value="TreeGrafter"/>
</dbReference>
<gene>
    <name evidence="10" type="ORF">S40285_01397</name>
</gene>
<keyword evidence="8" id="KW-0472">Membrane</keyword>
<dbReference type="SUPFAM" id="SSF54928">
    <property type="entry name" value="RNA-binding domain, RBD"/>
    <property type="match status" value="1"/>
</dbReference>
<dbReference type="GO" id="GO:0003723">
    <property type="term" value="F:RNA binding"/>
    <property type="evidence" value="ECO:0007669"/>
    <property type="project" value="UniProtKB-UniRule"/>
</dbReference>
<evidence type="ECO:0000256" key="3">
    <source>
        <dbReference type="ARBA" id="ARBA00022884"/>
    </source>
</evidence>
<reference evidence="10 11" key="1">
    <citation type="journal article" date="2014" name="BMC Genomics">
        <title>Comparative genome sequencing reveals chemotype-specific gene clusters in the toxigenic black mold Stachybotrys.</title>
        <authorList>
            <person name="Semeiks J."/>
            <person name="Borek D."/>
            <person name="Otwinowski Z."/>
            <person name="Grishin N.V."/>
        </authorList>
    </citation>
    <scope>NUCLEOTIDE SEQUENCE [LARGE SCALE GENOMIC DNA]</scope>
    <source>
        <strain evidence="10 11">IBT 40285</strain>
    </source>
</reference>
<dbReference type="GO" id="GO:0005737">
    <property type="term" value="C:cytoplasm"/>
    <property type="evidence" value="ECO:0007669"/>
    <property type="project" value="TreeGrafter"/>
</dbReference>
<dbReference type="InParanoid" id="A0A084QLD0"/>
<dbReference type="PROSITE" id="PS50102">
    <property type="entry name" value="RRM"/>
    <property type="match status" value="1"/>
</dbReference>
<keyword evidence="8" id="KW-0812">Transmembrane</keyword>
<evidence type="ECO:0000256" key="8">
    <source>
        <dbReference type="SAM" id="Phobius"/>
    </source>
</evidence>
<name>A0A084QLD0_STAC4</name>
<feature type="compositionally biased region" description="Basic and acidic residues" evidence="7">
    <location>
        <begin position="1"/>
        <end position="15"/>
    </location>
</feature>
<evidence type="ECO:0000313" key="11">
    <source>
        <dbReference type="Proteomes" id="UP000028524"/>
    </source>
</evidence>
<sequence length="496" mass="54337">MFLEQARDGTGDHQPELSSSPVSSTPDHQGIAMTALEIGVIVGTILAFLLGLFFVFYCRQSEKANASNDETLQQAEESHIQEPLAVHQHVRRGTYAYGRHDKPGQWFMALLRRDGRTACVLLLFSATTRMPLHVACPAPAFPAQTRRNRSSAFPRHWEFWGNRQAAGGFEPIRFFLCPSSLLSRREPWLLTPPSRSATVRAPARRPHGPTIHVPLPAMSATILDPPHALPRLLLDGTADTEAKAEAAAAAAIEAGTAGKGARALFRAPKFIVVERLSKNINEDHLYEIFGQFGPIKDLDLPINRTFGTNRGTAYILFDHLSDAEAAIAHMHEAQVDGAVINVSIVLPRRKLSPAPPTARRGANIDPRIPFSAPRGGGPPGPANGGSFASGGGRARHASPSGRHAPRSDVYRPGTRSPSHPLSNAPSNHGDGYRYRSRSRDSYLSRSRSRSPATRRRGGGSRNGDYDEKPRDRSRSYDSFEDRSRSRSPNRGVRGYR</sequence>
<feature type="compositionally biased region" description="Basic and acidic residues" evidence="7">
    <location>
        <begin position="430"/>
        <end position="442"/>
    </location>
</feature>
<evidence type="ECO:0000256" key="5">
    <source>
        <dbReference type="ARBA" id="ARBA00023242"/>
    </source>
</evidence>
<feature type="domain" description="RRM" evidence="9">
    <location>
        <begin position="269"/>
        <end position="347"/>
    </location>
</feature>
<feature type="compositionally biased region" description="Polar residues" evidence="7">
    <location>
        <begin position="16"/>
        <end position="26"/>
    </location>
</feature>
<dbReference type="EMBL" id="KL660654">
    <property type="protein sequence ID" value="KFA64765.1"/>
    <property type="molecule type" value="Genomic_DNA"/>
</dbReference>
<evidence type="ECO:0000313" key="10">
    <source>
        <dbReference type="EMBL" id="KFA64765.1"/>
    </source>
</evidence>
<dbReference type="Pfam" id="PF00076">
    <property type="entry name" value="RRM_1"/>
    <property type="match status" value="1"/>
</dbReference>
<dbReference type="PANTHER" id="PTHR15481:SF0">
    <property type="entry name" value="LD23870P-RELATED"/>
    <property type="match status" value="1"/>
</dbReference>
<dbReference type="CDD" id="cd12365">
    <property type="entry name" value="RRM_RNPS1"/>
    <property type="match status" value="1"/>
</dbReference>
<feature type="compositionally biased region" description="Polar residues" evidence="7">
    <location>
        <begin position="415"/>
        <end position="426"/>
    </location>
</feature>
<keyword evidence="3 6" id="KW-0694">RNA-binding</keyword>
<feature type="compositionally biased region" description="Basic and acidic residues" evidence="7">
    <location>
        <begin position="463"/>
        <end position="484"/>
    </location>
</feature>
<comment type="subcellular location">
    <subcellularLocation>
        <location evidence="1">Nucleus</location>
    </subcellularLocation>
</comment>
<protein>
    <recommendedName>
        <fullName evidence="9">RRM domain-containing protein</fullName>
    </recommendedName>
</protein>
<dbReference type="STRING" id="1283841.A0A084QLD0"/>
<feature type="compositionally biased region" description="Basic residues" evidence="7">
    <location>
        <begin position="446"/>
        <end position="458"/>
    </location>
</feature>
<feature type="region of interest" description="Disordered" evidence="7">
    <location>
        <begin position="351"/>
        <end position="496"/>
    </location>
</feature>
<keyword evidence="2" id="KW-0507">mRNA processing</keyword>
<evidence type="ECO:0000256" key="6">
    <source>
        <dbReference type="PROSITE-ProRule" id="PRU00176"/>
    </source>
</evidence>
<dbReference type="InterPro" id="IPR034201">
    <property type="entry name" value="RNPS1_RRM"/>
</dbReference>
<accession>A0A084QLD0</accession>
<dbReference type="HOGENOM" id="CLU_592074_0_0_1"/>
<dbReference type="GO" id="GO:0061574">
    <property type="term" value="C:ASAP complex"/>
    <property type="evidence" value="ECO:0007669"/>
    <property type="project" value="TreeGrafter"/>
</dbReference>
<evidence type="ECO:0000256" key="1">
    <source>
        <dbReference type="ARBA" id="ARBA00004123"/>
    </source>
</evidence>
<proteinExistence type="predicted"/>
<feature type="region of interest" description="Disordered" evidence="7">
    <location>
        <begin position="1"/>
        <end position="26"/>
    </location>
</feature>
<keyword evidence="4" id="KW-0508">mRNA splicing</keyword>
<dbReference type="OrthoDB" id="252020at2759"/>
<feature type="transmembrane region" description="Helical" evidence="8">
    <location>
        <begin position="31"/>
        <end position="57"/>
    </location>
</feature>
<dbReference type="Gene3D" id="3.30.70.330">
    <property type="match status" value="1"/>
</dbReference>
<dbReference type="Proteomes" id="UP000028524">
    <property type="component" value="Unassembled WGS sequence"/>
</dbReference>
<evidence type="ECO:0000256" key="2">
    <source>
        <dbReference type="ARBA" id="ARBA00022664"/>
    </source>
</evidence>
<evidence type="ECO:0000256" key="7">
    <source>
        <dbReference type="SAM" id="MobiDB-lite"/>
    </source>
</evidence>
<keyword evidence="5" id="KW-0539">Nucleus</keyword>
<dbReference type="GO" id="GO:0005654">
    <property type="term" value="C:nucleoplasm"/>
    <property type="evidence" value="ECO:0007669"/>
    <property type="project" value="TreeGrafter"/>
</dbReference>
<keyword evidence="8" id="KW-1133">Transmembrane helix</keyword>
<evidence type="ECO:0000259" key="9">
    <source>
        <dbReference type="PROSITE" id="PS50102"/>
    </source>
</evidence>